<dbReference type="InterPro" id="IPR017946">
    <property type="entry name" value="PLC-like_Pdiesterase_TIM-brl"/>
</dbReference>
<dbReference type="PROSITE" id="PS50007">
    <property type="entry name" value="PIPLC_X_DOMAIN"/>
    <property type="match status" value="1"/>
</dbReference>
<reference evidence="2 3" key="1">
    <citation type="submission" date="2019-06" db="EMBL/GenBank/DDBJ databases">
        <title>Sequencing the genomes of 1000 actinobacteria strains.</title>
        <authorList>
            <person name="Klenk H.-P."/>
        </authorList>
    </citation>
    <scope>NUCLEOTIDE SEQUENCE [LARGE SCALE GENOMIC DNA]</scope>
    <source>
        <strain evidence="2 3">DSM 21776</strain>
    </source>
</reference>
<dbReference type="Gene3D" id="3.20.20.190">
    <property type="entry name" value="Phosphatidylinositol (PI) phosphodiesterase"/>
    <property type="match status" value="1"/>
</dbReference>
<protein>
    <submittedName>
        <fullName evidence="2">Glycerophosphoryl diester phosphodiesterase</fullName>
    </submittedName>
</protein>
<dbReference type="AlphaFoldDB" id="A0A543PVI8"/>
<sequence length="312" mass="33345">MDSAAADDPIRRWTARGFDVQGHRGAKGLVVENTLESFRAAYEAGVSGIELDVRLSADGEVVVWHDAVLLPHKAWSETPGLIGSRVSDLTLEQLRSVDVGRQTLEGFPDQRPATGARIATLAEVLALAAPHPSDVWWTVELKVDPTEPTEVASRRLLVEKVLQCLREAGLESQSFVHSFDWAVLEISRDLAPSVARSALVEAGVTWVPGSPWTGSVQVSETHIDVCAGAAAVGAHVVSPEHVLVDEAFVSRARELGLGVLPWTVNDPGTMRALVEAGVDGLVTDYPDRAAAALADVVRVGSARRPDPRDGGR</sequence>
<feature type="domain" description="GP-PDE" evidence="1">
    <location>
        <begin position="18"/>
        <end position="293"/>
    </location>
</feature>
<dbReference type="SUPFAM" id="SSF51695">
    <property type="entry name" value="PLC-like phosphodiesterases"/>
    <property type="match status" value="1"/>
</dbReference>
<dbReference type="GO" id="GO:0006629">
    <property type="term" value="P:lipid metabolic process"/>
    <property type="evidence" value="ECO:0007669"/>
    <property type="project" value="InterPro"/>
</dbReference>
<dbReference type="RefSeq" id="WP_141820818.1">
    <property type="nucleotide sequence ID" value="NZ_BAAAQC010000018.1"/>
</dbReference>
<dbReference type="Pfam" id="PF03009">
    <property type="entry name" value="GDPD"/>
    <property type="match status" value="1"/>
</dbReference>
<organism evidence="2 3">
    <name type="scientific">Humibacillus xanthopallidus</name>
    <dbReference type="NCBI Taxonomy" id="412689"/>
    <lineage>
        <taxon>Bacteria</taxon>
        <taxon>Bacillati</taxon>
        <taxon>Actinomycetota</taxon>
        <taxon>Actinomycetes</taxon>
        <taxon>Micrococcales</taxon>
        <taxon>Intrasporangiaceae</taxon>
        <taxon>Humibacillus</taxon>
    </lineage>
</organism>
<dbReference type="PROSITE" id="PS51704">
    <property type="entry name" value="GP_PDE"/>
    <property type="match status" value="1"/>
</dbReference>
<dbReference type="Proteomes" id="UP000320085">
    <property type="component" value="Unassembled WGS sequence"/>
</dbReference>
<evidence type="ECO:0000313" key="3">
    <source>
        <dbReference type="Proteomes" id="UP000320085"/>
    </source>
</evidence>
<dbReference type="OrthoDB" id="9758957at2"/>
<dbReference type="PANTHER" id="PTHR46211">
    <property type="entry name" value="GLYCEROPHOSPHORYL DIESTER PHOSPHODIESTERASE"/>
    <property type="match status" value="1"/>
</dbReference>
<name>A0A543PVI8_9MICO</name>
<dbReference type="InterPro" id="IPR030395">
    <property type="entry name" value="GP_PDE_dom"/>
</dbReference>
<evidence type="ECO:0000259" key="1">
    <source>
        <dbReference type="PROSITE" id="PS51704"/>
    </source>
</evidence>
<dbReference type="GO" id="GO:0008081">
    <property type="term" value="F:phosphoric diester hydrolase activity"/>
    <property type="evidence" value="ECO:0007669"/>
    <property type="project" value="InterPro"/>
</dbReference>
<accession>A0A543PVI8</accession>
<evidence type="ECO:0000313" key="2">
    <source>
        <dbReference type="EMBL" id="TQN48097.1"/>
    </source>
</evidence>
<dbReference type="EMBL" id="VFQF01000001">
    <property type="protein sequence ID" value="TQN48097.1"/>
    <property type="molecule type" value="Genomic_DNA"/>
</dbReference>
<comment type="caution">
    <text evidence="2">The sequence shown here is derived from an EMBL/GenBank/DDBJ whole genome shotgun (WGS) entry which is preliminary data.</text>
</comment>
<proteinExistence type="predicted"/>
<gene>
    <name evidence="2" type="ORF">FHX52_1221</name>
</gene>
<dbReference type="PANTHER" id="PTHR46211:SF14">
    <property type="entry name" value="GLYCEROPHOSPHODIESTER PHOSPHODIESTERASE"/>
    <property type="match status" value="1"/>
</dbReference>